<dbReference type="Pfam" id="PF13516">
    <property type="entry name" value="LRR_6"/>
    <property type="match status" value="2"/>
</dbReference>
<dbReference type="InterPro" id="IPR043136">
    <property type="entry name" value="B30.2/SPRY_sf"/>
</dbReference>
<protein>
    <submittedName>
        <fullName evidence="1">Uncharacterized protein</fullName>
    </submittedName>
</protein>
<keyword evidence="2" id="KW-1185">Reference proteome</keyword>
<name>A0A9Q1FN04_SYNKA</name>
<dbReference type="GO" id="GO:0005737">
    <property type="term" value="C:cytoplasm"/>
    <property type="evidence" value="ECO:0007669"/>
    <property type="project" value="TreeGrafter"/>
</dbReference>
<reference evidence="1" key="1">
    <citation type="journal article" date="2023" name="Science">
        <title>Genome structures resolve the early diversification of teleost fishes.</title>
        <authorList>
            <person name="Parey E."/>
            <person name="Louis A."/>
            <person name="Montfort J."/>
            <person name="Bouchez O."/>
            <person name="Roques C."/>
            <person name="Iampietro C."/>
            <person name="Lluch J."/>
            <person name="Castinel A."/>
            <person name="Donnadieu C."/>
            <person name="Desvignes T."/>
            <person name="Floi Bucao C."/>
            <person name="Jouanno E."/>
            <person name="Wen M."/>
            <person name="Mejri S."/>
            <person name="Dirks R."/>
            <person name="Jansen H."/>
            <person name="Henkel C."/>
            <person name="Chen W.J."/>
            <person name="Zahm M."/>
            <person name="Cabau C."/>
            <person name="Klopp C."/>
            <person name="Thompson A.W."/>
            <person name="Robinson-Rechavi M."/>
            <person name="Braasch I."/>
            <person name="Lecointre G."/>
            <person name="Bobe J."/>
            <person name="Postlethwait J.H."/>
            <person name="Berthelot C."/>
            <person name="Roest Crollius H."/>
            <person name="Guiguen Y."/>
        </authorList>
    </citation>
    <scope>NUCLEOTIDE SEQUENCE</scope>
    <source>
        <strain evidence="1">WJC10195</strain>
    </source>
</reference>
<dbReference type="SMART" id="SM00368">
    <property type="entry name" value="LRR_RI"/>
    <property type="match status" value="3"/>
</dbReference>
<proteinExistence type="predicted"/>
<dbReference type="EMBL" id="JAINUF010000004">
    <property type="protein sequence ID" value="KAJ8362893.1"/>
    <property type="molecule type" value="Genomic_DNA"/>
</dbReference>
<dbReference type="AlphaFoldDB" id="A0A9Q1FN04"/>
<accession>A0A9Q1FN04</accession>
<dbReference type="PANTHER" id="PTHR16155:SF20">
    <property type="entry name" value="STERILE ALPHA MOTIF DOMAIN-CONTAINING PROTEIN 9-LIKE"/>
    <property type="match status" value="1"/>
</dbReference>
<comment type="caution">
    <text evidence="1">The sequence shown here is derived from an EMBL/GenBank/DDBJ whole genome shotgun (WGS) entry which is preliminary data.</text>
</comment>
<dbReference type="InterPro" id="IPR001611">
    <property type="entry name" value="Leu-rich_rpt"/>
</dbReference>
<evidence type="ECO:0000313" key="1">
    <source>
        <dbReference type="EMBL" id="KAJ8362893.1"/>
    </source>
</evidence>
<dbReference type="OrthoDB" id="2337140at2759"/>
<dbReference type="InterPro" id="IPR032675">
    <property type="entry name" value="LRR_dom_sf"/>
</dbReference>
<dbReference type="Gene3D" id="3.80.10.10">
    <property type="entry name" value="Ribonuclease Inhibitor"/>
    <property type="match status" value="1"/>
</dbReference>
<gene>
    <name evidence="1" type="ORF">SKAU_G00117240</name>
</gene>
<dbReference type="Proteomes" id="UP001152622">
    <property type="component" value="Chromosome 4"/>
</dbReference>
<dbReference type="SUPFAM" id="SSF52047">
    <property type="entry name" value="RNI-like"/>
    <property type="match status" value="1"/>
</dbReference>
<sequence length="408" mass="45380">MSVRELELQEVMTSLGGEAELCVPDLLPQEPNGSPQTVMRAVLGQSWEAHSNNDLGDSGVELLCAGLRSPNCQLETLRLSGCQVGNGGCGSLASALRSNPSHLRELDLSYNHQGEWGVRPLSAGLEDPSWRLEKLNVDHGGEIRPKPGLMKYACELTLDPDTVHSGLSLSEGNRKVKRFLVVFLLLSRVNDIMDPLLEIFHMFRQELRGTKQILCICENESAFTCWNDLIEAHCGLNISARSIYELSLAEINGTVLSLWSDNRRSSRFLPSGGASRVLLRKKVEEDLDTLSILCVNQCEGGTEEKASLEESFYKGGKVSWWNFYFSEQPGSMPFIKRDKYDFIKDTIIPELLSLRQACVYFSLLHLPGCGGTTVAKHILWSLKDKCRCAVLRDTADDFAEVARQVVDL</sequence>
<dbReference type="PANTHER" id="PTHR16155">
    <property type="entry name" value="DED DOMAIN-CONTAINING PROTEIN"/>
    <property type="match status" value="1"/>
</dbReference>
<dbReference type="Gene3D" id="2.60.120.920">
    <property type="match status" value="1"/>
</dbReference>
<evidence type="ECO:0000313" key="2">
    <source>
        <dbReference type="Proteomes" id="UP001152622"/>
    </source>
</evidence>
<organism evidence="1 2">
    <name type="scientific">Synaphobranchus kaupii</name>
    <name type="common">Kaup's arrowtooth eel</name>
    <dbReference type="NCBI Taxonomy" id="118154"/>
    <lineage>
        <taxon>Eukaryota</taxon>
        <taxon>Metazoa</taxon>
        <taxon>Chordata</taxon>
        <taxon>Craniata</taxon>
        <taxon>Vertebrata</taxon>
        <taxon>Euteleostomi</taxon>
        <taxon>Actinopterygii</taxon>
        <taxon>Neopterygii</taxon>
        <taxon>Teleostei</taxon>
        <taxon>Anguilliformes</taxon>
        <taxon>Synaphobranchidae</taxon>
        <taxon>Synaphobranchus</taxon>
    </lineage>
</organism>